<keyword evidence="3" id="KW-1185">Reference proteome</keyword>
<sequence length="156" mass="16034">MERKVKMMVAGLAAVVGLGMAGLAVAKDDGHGMMGHKGMKMGGPMGEAAVAACANQAEGANVMLEHPNWGKIDAVCTKTPDGKIAAMPAKMVEHMKAAQAACSGKKEGDKVTIASPMEQGKMVEATCKKHGDVLAAHPAHKGKMGHHGDMMPPPAQ</sequence>
<accession>A0A4R6Y774</accession>
<evidence type="ECO:0000256" key="1">
    <source>
        <dbReference type="SAM" id="SignalP"/>
    </source>
</evidence>
<comment type="caution">
    <text evidence="2">The sequence shown here is derived from an EMBL/GenBank/DDBJ whole genome shotgun (WGS) entry which is preliminary data.</text>
</comment>
<keyword evidence="1" id="KW-0732">Signal</keyword>
<evidence type="ECO:0000313" key="3">
    <source>
        <dbReference type="Proteomes" id="UP000294480"/>
    </source>
</evidence>
<proteinExistence type="predicted"/>
<feature type="signal peptide" evidence="1">
    <location>
        <begin position="1"/>
        <end position="26"/>
    </location>
</feature>
<feature type="chain" id="PRO_5020480717" evidence="1">
    <location>
        <begin position="27"/>
        <end position="156"/>
    </location>
</feature>
<dbReference type="AlphaFoldDB" id="A0A4R6Y774"/>
<evidence type="ECO:0000313" key="2">
    <source>
        <dbReference type="EMBL" id="TDR31168.1"/>
    </source>
</evidence>
<reference evidence="2 3" key="1">
    <citation type="submission" date="2019-03" db="EMBL/GenBank/DDBJ databases">
        <title>Genomic Encyclopedia of Type Strains, Phase IV (KMG-IV): sequencing the most valuable type-strain genomes for metagenomic binning, comparative biology and taxonomic classification.</title>
        <authorList>
            <person name="Goeker M."/>
        </authorList>
    </citation>
    <scope>NUCLEOTIDE SEQUENCE [LARGE SCALE GENOMIC DNA]</scope>
    <source>
        <strain evidence="2 3">DSM 102852</strain>
    </source>
</reference>
<protein>
    <submittedName>
        <fullName evidence="2">Uncharacterized protein</fullName>
    </submittedName>
</protein>
<dbReference type="EMBL" id="SNZE01000012">
    <property type="protein sequence ID" value="TDR31168.1"/>
    <property type="molecule type" value="Genomic_DNA"/>
</dbReference>
<name>A0A4R6Y774_9BURK</name>
<gene>
    <name evidence="2" type="ORF">DFR44_11237</name>
</gene>
<dbReference type="Proteomes" id="UP000294480">
    <property type="component" value="Unassembled WGS sequence"/>
</dbReference>
<organism evidence="2 3">
    <name type="scientific">Hydromonas duriensis</name>
    <dbReference type="NCBI Taxonomy" id="1527608"/>
    <lineage>
        <taxon>Bacteria</taxon>
        <taxon>Pseudomonadati</taxon>
        <taxon>Pseudomonadota</taxon>
        <taxon>Betaproteobacteria</taxon>
        <taxon>Burkholderiales</taxon>
        <taxon>Burkholderiaceae</taxon>
        <taxon>Hydromonas</taxon>
    </lineage>
</organism>
<dbReference type="RefSeq" id="WP_133620433.1">
    <property type="nucleotide sequence ID" value="NZ_SNZE01000012.1"/>
</dbReference>